<evidence type="ECO:0000313" key="4">
    <source>
        <dbReference type="EMBL" id="KAK3790890.1"/>
    </source>
</evidence>
<dbReference type="Pfam" id="PF13359">
    <property type="entry name" value="DDE_Tnp_4"/>
    <property type="match status" value="1"/>
</dbReference>
<dbReference type="AlphaFoldDB" id="A0AAE1E282"/>
<feature type="domain" description="DDE Tnp4" evidence="3">
    <location>
        <begin position="4"/>
        <end position="81"/>
    </location>
</feature>
<keyword evidence="5" id="KW-1185">Reference proteome</keyword>
<evidence type="ECO:0000256" key="1">
    <source>
        <dbReference type="ARBA" id="ARBA00001968"/>
    </source>
</evidence>
<dbReference type="Proteomes" id="UP001283361">
    <property type="component" value="Unassembled WGS sequence"/>
</dbReference>
<evidence type="ECO:0000256" key="2">
    <source>
        <dbReference type="ARBA" id="ARBA00022723"/>
    </source>
</evidence>
<evidence type="ECO:0000259" key="3">
    <source>
        <dbReference type="Pfam" id="PF13359"/>
    </source>
</evidence>
<proteinExistence type="predicted"/>
<comment type="cofactor">
    <cofactor evidence="1">
        <name>a divalent metal cation</name>
        <dbReference type="ChEBI" id="CHEBI:60240"/>
    </cofactor>
</comment>
<accession>A0AAE1E282</accession>
<comment type="caution">
    <text evidence="4">The sequence shown here is derived from an EMBL/GenBank/DDBJ whole genome shotgun (WGS) entry which is preliminary data.</text>
</comment>
<organism evidence="4 5">
    <name type="scientific">Elysia crispata</name>
    <name type="common">lettuce slug</name>
    <dbReference type="NCBI Taxonomy" id="231223"/>
    <lineage>
        <taxon>Eukaryota</taxon>
        <taxon>Metazoa</taxon>
        <taxon>Spiralia</taxon>
        <taxon>Lophotrochozoa</taxon>
        <taxon>Mollusca</taxon>
        <taxon>Gastropoda</taxon>
        <taxon>Heterobranchia</taxon>
        <taxon>Euthyneura</taxon>
        <taxon>Panpulmonata</taxon>
        <taxon>Sacoglossa</taxon>
        <taxon>Placobranchoidea</taxon>
        <taxon>Plakobranchidae</taxon>
        <taxon>Elysia</taxon>
    </lineage>
</organism>
<reference evidence="4" key="1">
    <citation type="journal article" date="2023" name="G3 (Bethesda)">
        <title>A reference genome for the long-term kleptoplast-retaining sea slug Elysia crispata morphotype clarki.</title>
        <authorList>
            <person name="Eastman K.E."/>
            <person name="Pendleton A.L."/>
            <person name="Shaikh M.A."/>
            <person name="Suttiyut T."/>
            <person name="Ogas R."/>
            <person name="Tomko P."/>
            <person name="Gavelis G."/>
            <person name="Widhalm J.R."/>
            <person name="Wisecaver J.H."/>
        </authorList>
    </citation>
    <scope>NUCLEOTIDE SEQUENCE</scope>
    <source>
        <strain evidence="4">ECLA1</strain>
    </source>
</reference>
<dbReference type="InterPro" id="IPR027806">
    <property type="entry name" value="HARBI1_dom"/>
</dbReference>
<dbReference type="GO" id="GO:0046872">
    <property type="term" value="F:metal ion binding"/>
    <property type="evidence" value="ECO:0007669"/>
    <property type="project" value="UniProtKB-KW"/>
</dbReference>
<evidence type="ECO:0000313" key="5">
    <source>
        <dbReference type="Proteomes" id="UP001283361"/>
    </source>
</evidence>
<dbReference type="EMBL" id="JAWDGP010001506">
    <property type="protein sequence ID" value="KAK3790890.1"/>
    <property type="molecule type" value="Genomic_DNA"/>
</dbReference>
<keyword evidence="2" id="KW-0479">Metal-binding</keyword>
<protein>
    <recommendedName>
        <fullName evidence="3">DDE Tnp4 domain-containing protein</fullName>
    </recommendedName>
</protein>
<gene>
    <name evidence="4" type="ORF">RRG08_007172</name>
</gene>
<sequence>MLANGIIGHMYGPIESKRHNCALLASSGLLHELDTLGQFCIYGDQAYPLRRTLISPFRGAALNPEQQQFNTAMGKVRVCVE</sequence>
<name>A0AAE1E282_9GAST</name>